<evidence type="ECO:0000256" key="5">
    <source>
        <dbReference type="ARBA" id="ARBA00022989"/>
    </source>
</evidence>
<keyword evidence="7" id="KW-1015">Disulfide bond</keyword>
<dbReference type="Gene3D" id="1.20.1250.20">
    <property type="entry name" value="MFS general substrate transporter like domains"/>
    <property type="match status" value="1"/>
</dbReference>
<dbReference type="OrthoDB" id="5062115at2759"/>
<keyword evidence="8" id="KW-0406">Ion transport</keyword>
<reference evidence="10 12" key="2">
    <citation type="journal article" date="2013" name="Nature">
        <title>Insights into bilaterian evolution from three spiralian genomes.</title>
        <authorList>
            <person name="Simakov O."/>
            <person name="Marletaz F."/>
            <person name="Cho S.J."/>
            <person name="Edsinger-Gonzales E."/>
            <person name="Havlak P."/>
            <person name="Hellsten U."/>
            <person name="Kuo D.H."/>
            <person name="Larsson T."/>
            <person name="Lv J."/>
            <person name="Arendt D."/>
            <person name="Savage R."/>
            <person name="Osoegawa K."/>
            <person name="de Jong P."/>
            <person name="Grimwood J."/>
            <person name="Chapman J.A."/>
            <person name="Shapiro H."/>
            <person name="Aerts A."/>
            <person name="Otillar R.P."/>
            <person name="Terry A.Y."/>
            <person name="Boore J.L."/>
            <person name="Grigoriev I.V."/>
            <person name="Lindberg D.R."/>
            <person name="Seaver E.C."/>
            <person name="Weisblat D.A."/>
            <person name="Putnam N.H."/>
            <person name="Rokhsar D.S."/>
        </authorList>
    </citation>
    <scope>NUCLEOTIDE SEQUENCE</scope>
</reference>
<comment type="similarity">
    <text evidence="2 8">Belongs to the organo anion transporter (TC 2.A.60) family.</text>
</comment>
<dbReference type="PANTHER" id="PTHR11388:SF100">
    <property type="entry name" value="SOLUTE CARRIER ORGANIC ANION TRANSPORTER FAMILY MEMBER 4A1"/>
    <property type="match status" value="1"/>
</dbReference>
<dbReference type="GO" id="GO:0015347">
    <property type="term" value="F:sodium-independent organic anion transmembrane transporter activity"/>
    <property type="evidence" value="ECO:0000318"/>
    <property type="project" value="GO_Central"/>
</dbReference>
<feature type="transmembrane region" description="Helical" evidence="8">
    <location>
        <begin position="111"/>
        <end position="133"/>
    </location>
</feature>
<dbReference type="InterPro" id="IPR036058">
    <property type="entry name" value="Kazal_dom_sf"/>
</dbReference>
<dbReference type="InterPro" id="IPR004156">
    <property type="entry name" value="OATP"/>
</dbReference>
<dbReference type="GeneID" id="20217732"/>
<evidence type="ECO:0000256" key="7">
    <source>
        <dbReference type="ARBA" id="ARBA00023157"/>
    </source>
</evidence>
<keyword evidence="5 8" id="KW-1133">Transmembrane helix</keyword>
<feature type="transmembrane region" description="Helical" evidence="8">
    <location>
        <begin position="241"/>
        <end position="260"/>
    </location>
</feature>
<evidence type="ECO:0000256" key="6">
    <source>
        <dbReference type="ARBA" id="ARBA00023136"/>
    </source>
</evidence>
<feature type="transmembrane region" description="Helical" evidence="8">
    <location>
        <begin position="611"/>
        <end position="636"/>
    </location>
</feature>
<dbReference type="GO" id="GO:0043252">
    <property type="term" value="P:sodium-independent organic anion transport"/>
    <property type="evidence" value="ECO:0000318"/>
    <property type="project" value="GO_Central"/>
</dbReference>
<feature type="transmembrane region" description="Helical" evidence="8">
    <location>
        <begin position="140"/>
        <end position="165"/>
    </location>
</feature>
<evidence type="ECO:0000313" key="10">
    <source>
        <dbReference type="EMBL" id="ESO09595.1"/>
    </source>
</evidence>
<dbReference type="Pfam" id="PF03137">
    <property type="entry name" value="OATP"/>
    <property type="match status" value="1"/>
</dbReference>
<evidence type="ECO:0000256" key="4">
    <source>
        <dbReference type="ARBA" id="ARBA00022692"/>
    </source>
</evidence>
<evidence type="ECO:0000256" key="1">
    <source>
        <dbReference type="ARBA" id="ARBA00004651"/>
    </source>
</evidence>
<reference evidence="12" key="1">
    <citation type="submission" date="2012-12" db="EMBL/GenBank/DDBJ databases">
        <authorList>
            <person name="Hellsten U."/>
            <person name="Grimwood J."/>
            <person name="Chapman J.A."/>
            <person name="Shapiro H."/>
            <person name="Aerts A."/>
            <person name="Otillar R.P."/>
            <person name="Terry A.Y."/>
            <person name="Boore J.L."/>
            <person name="Simakov O."/>
            <person name="Marletaz F."/>
            <person name="Cho S.-J."/>
            <person name="Edsinger-Gonzales E."/>
            <person name="Havlak P."/>
            <person name="Kuo D.-H."/>
            <person name="Larsson T."/>
            <person name="Lv J."/>
            <person name="Arendt D."/>
            <person name="Savage R."/>
            <person name="Osoegawa K."/>
            <person name="de Jong P."/>
            <person name="Lindberg D.R."/>
            <person name="Seaver E.C."/>
            <person name="Weisblat D.A."/>
            <person name="Putnam N.H."/>
            <person name="Grigoriev I.V."/>
            <person name="Rokhsar D.S."/>
        </authorList>
    </citation>
    <scope>NUCLEOTIDE SEQUENCE</scope>
</reference>
<feature type="transmembrane region" description="Helical" evidence="8">
    <location>
        <begin position="440"/>
        <end position="458"/>
    </location>
</feature>
<dbReference type="RefSeq" id="XP_009012688.1">
    <property type="nucleotide sequence ID" value="XM_009014440.1"/>
</dbReference>
<dbReference type="SUPFAM" id="SSF103473">
    <property type="entry name" value="MFS general substrate transporter"/>
    <property type="match status" value="2"/>
</dbReference>
<dbReference type="InterPro" id="IPR036259">
    <property type="entry name" value="MFS_trans_sf"/>
</dbReference>
<feature type="transmembrane region" description="Helical" evidence="8">
    <location>
        <begin position="665"/>
        <end position="689"/>
    </location>
</feature>
<dbReference type="GO" id="GO:0016323">
    <property type="term" value="C:basolateral plasma membrane"/>
    <property type="evidence" value="ECO:0000318"/>
    <property type="project" value="GO_Central"/>
</dbReference>
<dbReference type="EMBL" id="AMQM01003000">
    <property type="status" value="NOT_ANNOTATED_CDS"/>
    <property type="molecule type" value="Genomic_DNA"/>
</dbReference>
<evidence type="ECO:0000313" key="12">
    <source>
        <dbReference type="Proteomes" id="UP000015101"/>
    </source>
</evidence>
<evidence type="ECO:0000259" key="9">
    <source>
        <dbReference type="PROSITE" id="PS51465"/>
    </source>
</evidence>
<dbReference type="PANTHER" id="PTHR11388">
    <property type="entry name" value="ORGANIC ANION TRANSPORTER"/>
    <property type="match status" value="1"/>
</dbReference>
<dbReference type="AlphaFoldDB" id="T1G9I5"/>
<keyword evidence="6 8" id="KW-0472">Membrane</keyword>
<evidence type="ECO:0000313" key="11">
    <source>
        <dbReference type="EnsemblMetazoa" id="HelroP97665"/>
    </source>
</evidence>
<dbReference type="Proteomes" id="UP000015101">
    <property type="component" value="Unassembled WGS sequence"/>
</dbReference>
<dbReference type="OMA" id="LLIYTDW"/>
<dbReference type="HOGENOM" id="CLU_008954_1_2_1"/>
<proteinExistence type="inferred from homology"/>
<keyword evidence="8" id="KW-0813">Transport</keyword>
<dbReference type="GO" id="GO:0006811">
    <property type="term" value="P:monoatomic ion transport"/>
    <property type="evidence" value="ECO:0007669"/>
    <property type="project" value="UniProtKB-KW"/>
</dbReference>
<feature type="transmembrane region" description="Helical" evidence="8">
    <location>
        <begin position="409"/>
        <end position="428"/>
    </location>
</feature>
<name>T1G9I5_HELRO</name>
<dbReference type="Pfam" id="PF07648">
    <property type="entry name" value="Kazal_2"/>
    <property type="match status" value="1"/>
</dbReference>
<dbReference type="PROSITE" id="PS51465">
    <property type="entry name" value="KAZAL_2"/>
    <property type="match status" value="1"/>
</dbReference>
<feature type="transmembrane region" description="Helical" evidence="8">
    <location>
        <begin position="577"/>
        <end position="599"/>
    </location>
</feature>
<feature type="transmembrane region" description="Helical" evidence="8">
    <location>
        <begin position="368"/>
        <end position="389"/>
    </location>
</feature>
<dbReference type="KEGG" id="hro:HELRODRAFT_97665"/>
<dbReference type="NCBIfam" id="TIGR00805">
    <property type="entry name" value="oat"/>
    <property type="match status" value="1"/>
</dbReference>
<keyword evidence="3" id="KW-1003">Cell membrane</keyword>
<dbReference type="InterPro" id="IPR002350">
    <property type="entry name" value="Kazal_dom"/>
</dbReference>
<evidence type="ECO:0000256" key="2">
    <source>
        <dbReference type="ARBA" id="ARBA00009657"/>
    </source>
</evidence>
<dbReference type="Gene3D" id="3.30.60.30">
    <property type="match status" value="1"/>
</dbReference>
<feature type="transmembrane region" description="Helical" evidence="8">
    <location>
        <begin position="293"/>
        <end position="315"/>
    </location>
</feature>
<dbReference type="EMBL" id="KB095959">
    <property type="protein sequence ID" value="ESO09595.1"/>
    <property type="molecule type" value="Genomic_DNA"/>
</dbReference>
<feature type="domain" description="Kazal-like" evidence="9">
    <location>
        <begin position="482"/>
        <end position="541"/>
    </location>
</feature>
<dbReference type="SUPFAM" id="SSF100895">
    <property type="entry name" value="Kazal-type serine protease inhibitors"/>
    <property type="match status" value="1"/>
</dbReference>
<evidence type="ECO:0000256" key="8">
    <source>
        <dbReference type="RuleBase" id="RU362056"/>
    </source>
</evidence>
<dbReference type="FunCoup" id="T1G9I5">
    <property type="interactions" value="78"/>
</dbReference>
<dbReference type="EnsemblMetazoa" id="HelroT97665">
    <property type="protein sequence ID" value="HelroP97665"/>
    <property type="gene ID" value="HelroG97665"/>
</dbReference>
<dbReference type="eggNOG" id="KOG3626">
    <property type="taxonomic scope" value="Eukaryota"/>
</dbReference>
<organism evidence="11 12">
    <name type="scientific">Helobdella robusta</name>
    <name type="common">Californian leech</name>
    <dbReference type="NCBI Taxonomy" id="6412"/>
    <lineage>
        <taxon>Eukaryota</taxon>
        <taxon>Metazoa</taxon>
        <taxon>Spiralia</taxon>
        <taxon>Lophotrochozoa</taxon>
        <taxon>Annelida</taxon>
        <taxon>Clitellata</taxon>
        <taxon>Hirudinea</taxon>
        <taxon>Rhynchobdellida</taxon>
        <taxon>Glossiphoniidae</taxon>
        <taxon>Helobdella</taxon>
    </lineage>
</organism>
<dbReference type="CTD" id="20217732"/>
<reference evidence="11" key="3">
    <citation type="submission" date="2015-06" db="UniProtKB">
        <authorList>
            <consortium name="EnsemblMetazoa"/>
        </authorList>
    </citation>
    <scope>IDENTIFICATION</scope>
</reference>
<accession>T1G9I5</accession>
<evidence type="ECO:0000256" key="3">
    <source>
        <dbReference type="ARBA" id="ARBA00022475"/>
    </source>
</evidence>
<feature type="transmembrane region" description="Helical" evidence="8">
    <location>
        <begin position="203"/>
        <end position="229"/>
    </location>
</feature>
<keyword evidence="12" id="KW-1185">Reference proteome</keyword>
<dbReference type="InParanoid" id="T1G9I5"/>
<sequence>MLPTNKEPEKLSIVDSLQGHIGNVERFLETSSSAERASNLNFPSQIIVTSFPTTIRLKYGCFHKFFMKIGTFLCVACCFVALQGMVVSGFVSVCLSTLERRFKFSSTESGIIAMGYDLASIICLVPVSFYGGLGHKPRWIAVGALVMGVGSLVFSSPNLLVGPYFYDTRKDPSMLCLDSAPVNRSGTMEKYECSYQATTSSSIYIVIFMLGHMLHGAGSTPLFTLAVAFIDENVGVKRSPLYFSIYYSTAMIGPALGYIIGGRLLKTYIDIGRKNSTLNQGDLTPEDPRWLGAWWIGFLVTGSAFIILSIFLCGFPREMPSRFGNIKFILKIQRKRSSLESVDKKSVDAVHEPADIFHALKTLLSNPAFDFITFSGCMEGALVGGFVLFAPKFVEAAFNLSASWSGQLIGIATIPSGSLGIVIGGIIVKKFHLSAIGSLKFTLVFLGIALLLTLSMLVRCGDILYVGISHPYLDQEVTNSKINLFSGCNKHCNCSGSMFSPVCGLDGLTYVSPCLAGCQSMKEIKEKNGTWRLFIKCTCVEDRLEHNNIKTKKPYTLTDDVTASDGTCKNKCNSITFFIIFYSLIIFVSFICWTPVLTATLRCVAERHKSLALGLQWMIVRIVGMIPAPMIFGAIIDRACLFWNRDYCFDRTGSCAIYTGEMMGIYFLSIVITLKTLSFFFILIAAICLKKSKFNSNRNK</sequence>
<keyword evidence="4 8" id="KW-0812">Transmembrane</keyword>
<gene>
    <name evidence="11" type="primary">20217732</name>
    <name evidence="10" type="ORF">HELRODRAFT_97665</name>
</gene>
<feature type="transmembrane region" description="Helical" evidence="8">
    <location>
        <begin position="65"/>
        <end position="91"/>
    </location>
</feature>
<comment type="subcellular location">
    <subcellularLocation>
        <location evidence="1 8">Cell membrane</location>
        <topology evidence="1 8">Multi-pass membrane protein</topology>
    </subcellularLocation>
</comment>
<protein>
    <recommendedName>
        <fullName evidence="8">Solute carrier organic anion transporter family member</fullName>
    </recommendedName>
</protein>